<gene>
    <name evidence="1" type="ORF">PM001_LOCUS4171</name>
</gene>
<dbReference type="AlphaFoldDB" id="A0AAV1T9M4"/>
<sequence>MLKSMAGCVNGLKIKKNQGVEDDIEICEWCIMGKATVETFPKSPYGQVKTEEVLQLVHCAVMDLWNRSPEENQDLS</sequence>
<protein>
    <submittedName>
        <fullName evidence="1">Uncharacterized protein</fullName>
    </submittedName>
</protein>
<name>A0AAV1T9M4_9STRA</name>
<organism evidence="1 2">
    <name type="scientific">Peronospora matthiolae</name>
    <dbReference type="NCBI Taxonomy" id="2874970"/>
    <lineage>
        <taxon>Eukaryota</taxon>
        <taxon>Sar</taxon>
        <taxon>Stramenopiles</taxon>
        <taxon>Oomycota</taxon>
        <taxon>Peronosporomycetes</taxon>
        <taxon>Peronosporales</taxon>
        <taxon>Peronosporaceae</taxon>
        <taxon>Peronospora</taxon>
    </lineage>
</organism>
<evidence type="ECO:0000313" key="2">
    <source>
        <dbReference type="Proteomes" id="UP001162060"/>
    </source>
</evidence>
<dbReference type="EMBL" id="CAKLBY020000036">
    <property type="protein sequence ID" value="CAK7910570.1"/>
    <property type="molecule type" value="Genomic_DNA"/>
</dbReference>
<accession>A0AAV1T9M4</accession>
<dbReference type="Proteomes" id="UP001162060">
    <property type="component" value="Unassembled WGS sequence"/>
</dbReference>
<comment type="caution">
    <text evidence="1">The sequence shown here is derived from an EMBL/GenBank/DDBJ whole genome shotgun (WGS) entry which is preliminary data.</text>
</comment>
<evidence type="ECO:0000313" key="1">
    <source>
        <dbReference type="EMBL" id="CAK7910570.1"/>
    </source>
</evidence>
<reference evidence="1" key="1">
    <citation type="submission" date="2024-01" db="EMBL/GenBank/DDBJ databases">
        <authorList>
            <person name="Webb A."/>
        </authorList>
    </citation>
    <scope>NUCLEOTIDE SEQUENCE</scope>
    <source>
        <strain evidence="1">Pm1</strain>
    </source>
</reference>
<proteinExistence type="predicted"/>